<reference evidence="2 3" key="1">
    <citation type="submission" date="2016-12" db="EMBL/GenBank/DDBJ databases">
        <title>The genomes of Aspergillus section Nigri reveals drivers in fungal speciation.</title>
        <authorList>
            <consortium name="DOE Joint Genome Institute"/>
            <person name="Vesth T.C."/>
            <person name="Nybo J."/>
            <person name="Theobald S."/>
            <person name="Brandl J."/>
            <person name="Frisvad J.C."/>
            <person name="Nielsen K.F."/>
            <person name="Lyhne E.K."/>
            <person name="Kogle M.E."/>
            <person name="Kuo A."/>
            <person name="Riley R."/>
            <person name="Clum A."/>
            <person name="Nolan M."/>
            <person name="Lipzen A."/>
            <person name="Salamov A."/>
            <person name="Henrissat B."/>
            <person name="Wiebenga A."/>
            <person name="De Vries R.P."/>
            <person name="Grigoriev I.V."/>
            <person name="Mortensen U.H."/>
            <person name="Andersen M.R."/>
            <person name="Baker S.E."/>
        </authorList>
    </citation>
    <scope>NUCLEOTIDE SEQUENCE [LARGE SCALE GENOMIC DNA]</scope>
    <source>
        <strain evidence="2 3">JOP 1030-1</strain>
    </source>
</reference>
<evidence type="ECO:0000313" key="2">
    <source>
        <dbReference type="EMBL" id="PYH46033.1"/>
    </source>
</evidence>
<dbReference type="AlphaFoldDB" id="A0A318ZNK7"/>
<evidence type="ECO:0000256" key="1">
    <source>
        <dbReference type="SAM" id="MobiDB-lite"/>
    </source>
</evidence>
<evidence type="ECO:0000313" key="3">
    <source>
        <dbReference type="Proteomes" id="UP000248349"/>
    </source>
</evidence>
<sequence>MPRKLIFLMGAPTPRSLEWDEDKLLQEPIFPFTDQNPRDEDSWHLADAHPVKWRLLQELRTSESFPGSSNSEGGERACFLTTHDLTADRGTLAAGQEGLALARFYEHSFTVHEISEITTAGVRSGDSLQNSGLWADSTGSSMATESEREALNPGILPHGPVIDLQNIPTAAYLTSIVPQTMTVNLVVSIITIHPPRRIVTRQWKKELDLVEVVVGDDTRSGFGVTFWLPSVDQGDHVAENRNPIENELGKSLAALRPRDIVLMRTVGLSSFRDRVYGQSLRKGVTKIDLLHRQRVDANDAGGVYSAKRLRHFQPQQGPAAKNEEDLLVLKVNKVREWIRQFAPDAGGGVNGKGPLTRGRLSGKAPRHNVLPPDTQEV</sequence>
<proteinExistence type="predicted"/>
<dbReference type="RefSeq" id="XP_025432015.1">
    <property type="nucleotide sequence ID" value="XM_025574890.1"/>
</dbReference>
<protein>
    <recommendedName>
        <fullName evidence="4">Nucleic acid-binding protein</fullName>
    </recommendedName>
</protein>
<dbReference type="EMBL" id="KZ821229">
    <property type="protein sequence ID" value="PYH46033.1"/>
    <property type="molecule type" value="Genomic_DNA"/>
</dbReference>
<dbReference type="OrthoDB" id="5378679at2759"/>
<accession>A0A318ZNK7</accession>
<organism evidence="2 3">
    <name type="scientific">Aspergillus saccharolyticus JOP 1030-1</name>
    <dbReference type="NCBI Taxonomy" id="1450539"/>
    <lineage>
        <taxon>Eukaryota</taxon>
        <taxon>Fungi</taxon>
        <taxon>Dikarya</taxon>
        <taxon>Ascomycota</taxon>
        <taxon>Pezizomycotina</taxon>
        <taxon>Eurotiomycetes</taxon>
        <taxon>Eurotiomycetidae</taxon>
        <taxon>Eurotiales</taxon>
        <taxon>Aspergillaceae</taxon>
        <taxon>Aspergillus</taxon>
        <taxon>Aspergillus subgen. Circumdati</taxon>
    </lineage>
</organism>
<dbReference type="Proteomes" id="UP000248349">
    <property type="component" value="Unassembled WGS sequence"/>
</dbReference>
<feature type="region of interest" description="Disordered" evidence="1">
    <location>
        <begin position="345"/>
        <end position="377"/>
    </location>
</feature>
<dbReference type="GeneID" id="37076118"/>
<gene>
    <name evidence="2" type="ORF">BP01DRAFT_356209</name>
</gene>
<evidence type="ECO:0008006" key="4">
    <source>
        <dbReference type="Google" id="ProtNLM"/>
    </source>
</evidence>
<name>A0A318ZNK7_9EURO</name>
<keyword evidence="3" id="KW-1185">Reference proteome</keyword>